<dbReference type="Pfam" id="PF15348">
    <property type="entry name" value="GEMIN8"/>
    <property type="match status" value="1"/>
</dbReference>
<dbReference type="PANTHER" id="PTHR16238:SF7">
    <property type="entry name" value="GEM-ASSOCIATED PROTEIN 8"/>
    <property type="match status" value="1"/>
</dbReference>
<gene>
    <name evidence="1" type="primary">Gemin8</name>
</gene>
<organism evidence="1">
    <name type="scientific">Phallusia mammillata</name>
    <dbReference type="NCBI Taxonomy" id="59560"/>
    <lineage>
        <taxon>Eukaryota</taxon>
        <taxon>Metazoa</taxon>
        <taxon>Chordata</taxon>
        <taxon>Tunicata</taxon>
        <taxon>Ascidiacea</taxon>
        <taxon>Phlebobranchia</taxon>
        <taxon>Ascidiidae</taxon>
        <taxon>Phallusia</taxon>
    </lineage>
</organism>
<accession>A0A6F9DCZ4</accession>
<proteinExistence type="evidence at transcript level"/>
<dbReference type="EMBL" id="LR785410">
    <property type="protein sequence ID" value="CAB3248768.1"/>
    <property type="molecule type" value="mRNA"/>
</dbReference>
<evidence type="ECO:0000313" key="1">
    <source>
        <dbReference type="EMBL" id="CAB3248768.1"/>
    </source>
</evidence>
<dbReference type="AlphaFoldDB" id="A0A6F9DCZ4"/>
<dbReference type="GO" id="GO:0000387">
    <property type="term" value="P:spliceosomal snRNP assembly"/>
    <property type="evidence" value="ECO:0007669"/>
    <property type="project" value="InterPro"/>
</dbReference>
<dbReference type="GO" id="GO:0032797">
    <property type="term" value="C:SMN complex"/>
    <property type="evidence" value="ECO:0007669"/>
    <property type="project" value="InterPro"/>
</dbReference>
<dbReference type="PANTHER" id="PTHR16238">
    <property type="entry name" value="GEM-ASSOCIATED PROTEIN 8"/>
    <property type="match status" value="1"/>
</dbReference>
<dbReference type="InterPro" id="IPR034754">
    <property type="entry name" value="GEMIN8"/>
</dbReference>
<protein>
    <submittedName>
        <fullName evidence="1">Gem-associated protein 8-like</fullName>
    </submittedName>
</protein>
<sequence>MESKANENQQCMGKWFEECLWPQMKECESKILKQCTQSLKINKRKNAPSKKRFHNSANKVKRKSTTCFQAELPNTKMNAHFSPIVNTRTDDIDAEFQKFKLENERHQLEIKKEREEQTVYILDTDSPVRMPKPTNIAPTQHPQNIKLAEMKAMYGYRFYSIQLLELKLQARFDTMNDTNHPPLWPFIPLKI</sequence>
<name>A0A6F9DCZ4_9ASCI</name>
<reference evidence="1" key="1">
    <citation type="submission" date="2020-04" db="EMBL/GenBank/DDBJ databases">
        <authorList>
            <person name="Neveu A P."/>
        </authorList>
    </citation>
    <scope>NUCLEOTIDE SEQUENCE</scope>
    <source>
        <tissue evidence="1">Whole embryo</tissue>
    </source>
</reference>